<keyword evidence="2" id="KW-1133">Transmembrane helix</keyword>
<dbReference type="PANTHER" id="PTHR37305:SF1">
    <property type="entry name" value="MEMBRANE PROTEIN"/>
    <property type="match status" value="1"/>
</dbReference>
<evidence type="ECO:0000256" key="2">
    <source>
        <dbReference type="SAM" id="Phobius"/>
    </source>
</evidence>
<keyword evidence="2" id="KW-0472">Membrane</keyword>
<feature type="transmembrane region" description="Helical" evidence="2">
    <location>
        <begin position="56"/>
        <end position="76"/>
    </location>
</feature>
<dbReference type="OrthoDB" id="3822483at2"/>
<sequence length="306" mass="32115">MHDVETAPEPVAGHVAAGGDVRGRSDGSAAGYHAQRTLPVSVELWRQFTRRRTRSMLAFLAALPLFLLVAFELGGGGDGGGTETQSLLENATSSGLNFAVFTLFIATNVLLIAMVALFFGDTVAGEASWSSLRYLLAAPVPRARLLRQKAIVATLLTTAGLVLLTVVALVVGVWWYGGGALHAPGGEVVPFPAGVVRLAGAVVYLAVHLMWIAGLALWLSVSTDAPLGAVGGTVVVAIGSQILDEATALGELRRYLPTHHSTAWFDLLGNEVAWAAPAGGIFAGMAYATVFVLLALYRFHRKDITS</sequence>
<dbReference type="Proteomes" id="UP000253495">
    <property type="component" value="Unassembled WGS sequence"/>
</dbReference>
<evidence type="ECO:0000313" key="3">
    <source>
        <dbReference type="EMBL" id="RCW39531.1"/>
    </source>
</evidence>
<evidence type="ECO:0000313" key="4">
    <source>
        <dbReference type="Proteomes" id="UP000253495"/>
    </source>
</evidence>
<feature type="transmembrane region" description="Helical" evidence="2">
    <location>
        <begin position="196"/>
        <end position="218"/>
    </location>
</feature>
<keyword evidence="4" id="KW-1185">Reference proteome</keyword>
<feature type="transmembrane region" description="Helical" evidence="2">
    <location>
        <begin position="274"/>
        <end position="297"/>
    </location>
</feature>
<dbReference type="Pfam" id="PF12679">
    <property type="entry name" value="ABC2_membrane_2"/>
    <property type="match status" value="1"/>
</dbReference>
<feature type="transmembrane region" description="Helical" evidence="2">
    <location>
        <begin position="225"/>
        <end position="243"/>
    </location>
</feature>
<dbReference type="RefSeq" id="WP_114454751.1">
    <property type="nucleotide sequence ID" value="NZ_QPJC01000016.1"/>
</dbReference>
<keyword evidence="2" id="KW-0812">Transmembrane</keyword>
<proteinExistence type="predicted"/>
<accession>A0A368VKL0</accession>
<organism evidence="3 4">
    <name type="scientific">Halopolyspora algeriensis</name>
    <dbReference type="NCBI Taxonomy" id="1500506"/>
    <lineage>
        <taxon>Bacteria</taxon>
        <taxon>Bacillati</taxon>
        <taxon>Actinomycetota</taxon>
        <taxon>Actinomycetes</taxon>
        <taxon>Actinomycetes incertae sedis</taxon>
        <taxon>Halopolyspora</taxon>
    </lineage>
</organism>
<name>A0A368VKL0_9ACTN</name>
<dbReference type="GO" id="GO:0140359">
    <property type="term" value="F:ABC-type transporter activity"/>
    <property type="evidence" value="ECO:0007669"/>
    <property type="project" value="InterPro"/>
</dbReference>
<comment type="caution">
    <text evidence="3">The sequence shown here is derived from an EMBL/GenBank/DDBJ whole genome shotgun (WGS) entry which is preliminary data.</text>
</comment>
<protein>
    <submittedName>
        <fullName evidence="3">ABC-2 type transport system permease protein</fullName>
    </submittedName>
</protein>
<dbReference type="PANTHER" id="PTHR37305">
    <property type="entry name" value="INTEGRAL MEMBRANE PROTEIN-RELATED"/>
    <property type="match status" value="1"/>
</dbReference>
<reference evidence="3 4" key="1">
    <citation type="submission" date="2018-07" db="EMBL/GenBank/DDBJ databases">
        <title>Genomic Encyclopedia of Type Strains, Phase III (KMG-III): the genomes of soil and plant-associated and newly described type strains.</title>
        <authorList>
            <person name="Whitman W."/>
        </authorList>
    </citation>
    <scope>NUCLEOTIDE SEQUENCE [LARGE SCALE GENOMIC DNA]</scope>
    <source>
        <strain evidence="3 4">CECT 8575</strain>
    </source>
</reference>
<dbReference type="GO" id="GO:0005886">
    <property type="term" value="C:plasma membrane"/>
    <property type="evidence" value="ECO:0007669"/>
    <property type="project" value="UniProtKB-SubCell"/>
</dbReference>
<dbReference type="EMBL" id="QPJC01000016">
    <property type="protein sequence ID" value="RCW39531.1"/>
    <property type="molecule type" value="Genomic_DNA"/>
</dbReference>
<feature type="region of interest" description="Disordered" evidence="1">
    <location>
        <begin position="1"/>
        <end position="30"/>
    </location>
</feature>
<feature type="transmembrane region" description="Helical" evidence="2">
    <location>
        <begin position="96"/>
        <end position="119"/>
    </location>
</feature>
<feature type="transmembrane region" description="Helical" evidence="2">
    <location>
        <begin position="150"/>
        <end position="176"/>
    </location>
</feature>
<evidence type="ECO:0000256" key="1">
    <source>
        <dbReference type="SAM" id="MobiDB-lite"/>
    </source>
</evidence>
<dbReference type="AlphaFoldDB" id="A0A368VKL0"/>
<gene>
    <name evidence="3" type="ORF">DFQ14_11616</name>
</gene>